<dbReference type="STRING" id="1173027.Mic7113_5005"/>
<dbReference type="KEGG" id="mic:Mic7113_5005"/>
<keyword evidence="3" id="KW-1185">Reference proteome</keyword>
<accession>K9WLI9</accession>
<evidence type="ECO:0000313" key="3">
    <source>
        <dbReference type="Proteomes" id="UP000010471"/>
    </source>
</evidence>
<dbReference type="OrthoDB" id="467434at2"/>
<dbReference type="InterPro" id="IPR001119">
    <property type="entry name" value="SLH_dom"/>
</dbReference>
<dbReference type="RefSeq" id="WP_015184801.1">
    <property type="nucleotide sequence ID" value="NC_019738.1"/>
</dbReference>
<dbReference type="eggNOG" id="COG2948">
    <property type="taxonomic scope" value="Bacteria"/>
</dbReference>
<feature type="domain" description="SLH" evidence="1">
    <location>
        <begin position="151"/>
        <end position="215"/>
    </location>
</feature>
<dbReference type="HOGENOM" id="CLU_031608_0_0_3"/>
<sequence length="416" mass="44998">MSRLSAWNSGSSTLLVLGLAVGATAPIVMSAPATAANFVDIQRHWAQPFIEALAQENLINGFSDQTFRPDQPVTRAQFAAMIQQAFDENNVQLSREFDEAAADYWISRDLDNNSSSNRQLRLSDPLSRGQVLAALADGLGLSPRGSADNILNFYRDASQIPRAAREPVAAATQQGIVVNYPDVSYLDPMKTATRADVAAFIYQALANEGVLAPISNRTQAFNYIVRVNSGTNQAINNRSNNQTITNNRNTRTAQYKVARGTPLNVEYPQSDQIILAPGETRNLTLVVAEDIKNSQGEIVIPRNSEIEGQIVPRYSGSQFLGAQFVAQRLMIGGESYNNINVTSSLLTAQQPEAPKPPRSLGDAALSVLTGVLTGRSSTANQQQKPIVIDPSSDLQLTVGSDFYVNSITPTSMPSAR</sequence>
<evidence type="ECO:0000313" key="2">
    <source>
        <dbReference type="EMBL" id="AFZ20666.1"/>
    </source>
</evidence>
<dbReference type="PANTHER" id="PTHR43308:SF5">
    <property type="entry name" value="S-LAYER PROTEIN _ PEPTIDOGLYCAN ENDO-BETA-N-ACETYLGLUCOSAMINIDASE"/>
    <property type="match status" value="1"/>
</dbReference>
<dbReference type="Proteomes" id="UP000010471">
    <property type="component" value="Chromosome"/>
</dbReference>
<evidence type="ECO:0000259" key="1">
    <source>
        <dbReference type="PROSITE" id="PS51272"/>
    </source>
</evidence>
<dbReference type="PATRIC" id="fig|1173027.3.peg.5548"/>
<reference evidence="2 3" key="1">
    <citation type="submission" date="2012-06" db="EMBL/GenBank/DDBJ databases">
        <title>Finished chromosome of genome of Microcoleus sp. PCC 7113.</title>
        <authorList>
            <consortium name="US DOE Joint Genome Institute"/>
            <person name="Gugger M."/>
            <person name="Coursin T."/>
            <person name="Rippka R."/>
            <person name="Tandeau De Marsac N."/>
            <person name="Huntemann M."/>
            <person name="Wei C.-L."/>
            <person name="Han J."/>
            <person name="Detter J.C."/>
            <person name="Han C."/>
            <person name="Tapia R."/>
            <person name="Chen A."/>
            <person name="Kyrpides N."/>
            <person name="Mavromatis K."/>
            <person name="Markowitz V."/>
            <person name="Szeto E."/>
            <person name="Ivanova N."/>
            <person name="Pagani I."/>
            <person name="Pati A."/>
            <person name="Goodwin L."/>
            <person name="Nordberg H.P."/>
            <person name="Cantor M.N."/>
            <person name="Hua S.X."/>
            <person name="Woyke T."/>
            <person name="Kerfeld C.A."/>
        </authorList>
    </citation>
    <scope>NUCLEOTIDE SEQUENCE [LARGE SCALE GENOMIC DNA]</scope>
    <source>
        <strain evidence="2 3">PCC 7113</strain>
    </source>
</reference>
<organism evidence="2 3">
    <name type="scientific">Allocoleopsis franciscana PCC 7113</name>
    <dbReference type="NCBI Taxonomy" id="1173027"/>
    <lineage>
        <taxon>Bacteria</taxon>
        <taxon>Bacillati</taxon>
        <taxon>Cyanobacteriota</taxon>
        <taxon>Cyanophyceae</taxon>
        <taxon>Coleofasciculales</taxon>
        <taxon>Coleofasciculaceae</taxon>
        <taxon>Allocoleopsis</taxon>
        <taxon>Allocoleopsis franciscana</taxon>
    </lineage>
</organism>
<dbReference type="AlphaFoldDB" id="K9WLI9"/>
<dbReference type="PROSITE" id="PS51272">
    <property type="entry name" value="SLH"/>
    <property type="match status" value="2"/>
</dbReference>
<proteinExistence type="predicted"/>
<dbReference type="Pfam" id="PF00395">
    <property type="entry name" value="SLH"/>
    <property type="match status" value="2"/>
</dbReference>
<dbReference type="InterPro" id="IPR051465">
    <property type="entry name" value="Cell_Envelope_Struct_Comp"/>
</dbReference>
<protein>
    <submittedName>
        <fullName evidence="2">Putative S-layer protein</fullName>
    </submittedName>
</protein>
<dbReference type="PANTHER" id="PTHR43308">
    <property type="entry name" value="OUTER MEMBRANE PROTEIN ALPHA-RELATED"/>
    <property type="match status" value="1"/>
</dbReference>
<gene>
    <name evidence="2" type="ORF">Mic7113_5005</name>
</gene>
<dbReference type="EMBL" id="CP003630">
    <property type="protein sequence ID" value="AFZ20666.1"/>
    <property type="molecule type" value="Genomic_DNA"/>
</dbReference>
<name>K9WLI9_9CYAN</name>
<feature type="domain" description="SLH" evidence="1">
    <location>
        <begin position="33"/>
        <end position="96"/>
    </location>
</feature>